<protein>
    <submittedName>
        <fullName evidence="1">Uncharacterized protein</fullName>
    </submittedName>
</protein>
<organism evidence="1 2">
    <name type="scientific">Eisenbergiella porci</name>
    <dbReference type="NCBI Taxonomy" id="2652274"/>
    <lineage>
        <taxon>Bacteria</taxon>
        <taxon>Bacillati</taxon>
        <taxon>Bacillota</taxon>
        <taxon>Clostridia</taxon>
        <taxon>Lachnospirales</taxon>
        <taxon>Lachnospiraceae</taxon>
        <taxon>Eisenbergiella</taxon>
    </lineage>
</organism>
<sequence length="59" mass="6431">MIVRIASSEGRVVIVLVTWDTRGFSRAFVAVPVWKDNVNVTSRIIVKMAHIVGGNHLGG</sequence>
<dbReference type="AlphaFoldDB" id="A0A6N7W890"/>
<dbReference type="RefSeq" id="WP_242991433.1">
    <property type="nucleotide sequence ID" value="NZ_JAWZKH010000023.1"/>
</dbReference>
<name>A0A6N7W890_9FIRM</name>
<evidence type="ECO:0000313" key="1">
    <source>
        <dbReference type="EMBL" id="MSS91466.1"/>
    </source>
</evidence>
<evidence type="ECO:0000313" key="2">
    <source>
        <dbReference type="Proteomes" id="UP000436047"/>
    </source>
</evidence>
<dbReference type="EMBL" id="VUMI01000066">
    <property type="protein sequence ID" value="MSS91466.1"/>
    <property type="molecule type" value="Genomic_DNA"/>
</dbReference>
<gene>
    <name evidence="1" type="ORF">FYJ45_25525</name>
</gene>
<dbReference type="Proteomes" id="UP000436047">
    <property type="component" value="Unassembled WGS sequence"/>
</dbReference>
<accession>A0A6N7W890</accession>
<keyword evidence="2" id="KW-1185">Reference proteome</keyword>
<reference evidence="1 2" key="1">
    <citation type="submission" date="2019-08" db="EMBL/GenBank/DDBJ databases">
        <title>In-depth cultivation of the pig gut microbiome towards novel bacterial diversity and tailored functional studies.</title>
        <authorList>
            <person name="Wylensek D."/>
            <person name="Hitch T.C.A."/>
            <person name="Clavel T."/>
        </authorList>
    </citation>
    <scope>NUCLEOTIDE SEQUENCE [LARGE SCALE GENOMIC DNA]</scope>
    <source>
        <strain evidence="1 2">WCA-389-WT-23B</strain>
    </source>
</reference>
<comment type="caution">
    <text evidence="1">The sequence shown here is derived from an EMBL/GenBank/DDBJ whole genome shotgun (WGS) entry which is preliminary data.</text>
</comment>
<proteinExistence type="predicted"/>